<evidence type="ECO:0000259" key="5">
    <source>
        <dbReference type="PROSITE" id="PS51755"/>
    </source>
</evidence>
<gene>
    <name evidence="6" type="ORF">JZO67_001279</name>
</gene>
<dbReference type="InterPro" id="IPR036388">
    <property type="entry name" value="WH-like_DNA-bd_sf"/>
</dbReference>
<reference evidence="6 7" key="2">
    <citation type="submission" date="2024-02" db="EMBL/GenBank/DDBJ databases">
        <title>The Genome Sequence of Enterococcus sp. DIV0159.</title>
        <authorList>
            <person name="Earl A."/>
            <person name="Manson A."/>
            <person name="Gilmore M."/>
            <person name="Sanders J."/>
            <person name="Shea T."/>
            <person name="Howe W."/>
            <person name="Livny J."/>
            <person name="Cuomo C."/>
            <person name="Neafsey D."/>
            <person name="Birren B."/>
        </authorList>
    </citation>
    <scope>NUCLEOTIDE SEQUENCE [LARGE SCALE GENOMIC DNA]</scope>
    <source>
        <strain evidence="6 7">665A</strain>
    </source>
</reference>
<feature type="DNA-binding region" description="OmpR/PhoB-type" evidence="4">
    <location>
        <begin position="115"/>
        <end position="222"/>
    </location>
</feature>
<keyword evidence="7" id="KW-1185">Reference proteome</keyword>
<evidence type="ECO:0000256" key="3">
    <source>
        <dbReference type="ARBA" id="ARBA00023163"/>
    </source>
</evidence>
<dbReference type="SMART" id="SM00862">
    <property type="entry name" value="Trans_reg_C"/>
    <property type="match status" value="1"/>
</dbReference>
<keyword evidence="1" id="KW-0805">Transcription regulation</keyword>
<dbReference type="RefSeq" id="WP_207704856.1">
    <property type="nucleotide sequence ID" value="NZ_JAFREL020000001.1"/>
</dbReference>
<dbReference type="InterPro" id="IPR001867">
    <property type="entry name" value="OmpR/PhoB-type_DNA-bd"/>
</dbReference>
<dbReference type="Pfam" id="PF00486">
    <property type="entry name" value="Trans_reg_C"/>
    <property type="match status" value="1"/>
</dbReference>
<keyword evidence="3" id="KW-0804">Transcription</keyword>
<proteinExistence type="predicted"/>
<comment type="caution">
    <text evidence="6">The sequence shown here is derived from an EMBL/GenBank/DDBJ whole genome shotgun (WGS) entry which is preliminary data.</text>
</comment>
<evidence type="ECO:0000313" key="6">
    <source>
        <dbReference type="EMBL" id="MEO1769328.1"/>
    </source>
</evidence>
<evidence type="ECO:0000256" key="2">
    <source>
        <dbReference type="ARBA" id="ARBA00023125"/>
    </source>
</evidence>
<dbReference type="CDD" id="cd00383">
    <property type="entry name" value="trans_reg_C"/>
    <property type="match status" value="1"/>
</dbReference>
<dbReference type="PROSITE" id="PS51755">
    <property type="entry name" value="OMPR_PHOB"/>
    <property type="match status" value="1"/>
</dbReference>
<evidence type="ECO:0000313" key="7">
    <source>
        <dbReference type="Proteomes" id="UP000664357"/>
    </source>
</evidence>
<keyword evidence="2 4" id="KW-0238">DNA-binding</keyword>
<reference evidence="6 7" key="1">
    <citation type="submission" date="2021-03" db="EMBL/GenBank/DDBJ databases">
        <authorList>
            <person name="Gilmore M.S."/>
            <person name="Schwartzman J."/>
            <person name="Van Tyne D."/>
            <person name="Martin M."/>
            <person name="Earl A.M."/>
            <person name="Manson A.L."/>
            <person name="Straub T."/>
            <person name="Salamzade R."/>
            <person name="Saavedra J."/>
            <person name="Lebreton F."/>
            <person name="Prichula J."/>
            <person name="Schaufler K."/>
            <person name="Gaca A."/>
            <person name="Sgardioli B."/>
            <person name="Wagenaar J."/>
            <person name="Strong T."/>
        </authorList>
    </citation>
    <scope>NUCLEOTIDE SEQUENCE [LARGE SCALE GENOMIC DNA]</scope>
    <source>
        <strain evidence="6 7">665A</strain>
    </source>
</reference>
<dbReference type="InterPro" id="IPR016032">
    <property type="entry name" value="Sig_transdc_resp-reg_C-effctor"/>
</dbReference>
<name>A0ABV0EL27_9ENTE</name>
<feature type="domain" description="OmpR/PhoB-type" evidence="5">
    <location>
        <begin position="115"/>
        <end position="222"/>
    </location>
</feature>
<organism evidence="6 7">
    <name type="scientific">Candidatus Enterococcus ferrettii</name>
    <dbReference type="NCBI Taxonomy" id="2815324"/>
    <lineage>
        <taxon>Bacteria</taxon>
        <taxon>Bacillati</taxon>
        <taxon>Bacillota</taxon>
        <taxon>Bacilli</taxon>
        <taxon>Lactobacillales</taxon>
        <taxon>Enterococcaceae</taxon>
        <taxon>Enterococcus</taxon>
    </lineage>
</organism>
<accession>A0ABV0EL27</accession>
<sequence length="233" mass="27114">MSQVIILTSNLYSEQTLEQDLKFLGHEVFCTSKMILNPQFLSLNKQLFNHFDFVFLSETLSEEHAYHIVQMLNLFSIVSIRKVSQIPTKQKEAEWKAQGIMQWLMNTAAIEELREKMTAASGIHKIKESSPYSTDILAEEQVLFRFRWTKTEQKILDVLLKNKGAAITRDRLCEEIWESGNTNSRLSQLSYTVNHLKRKLRNSGITEEMIKTVWGEGYQINPHFTELLSQLKN</sequence>
<dbReference type="SUPFAM" id="SSF46894">
    <property type="entry name" value="C-terminal effector domain of the bipartite response regulators"/>
    <property type="match status" value="1"/>
</dbReference>
<protein>
    <recommendedName>
        <fullName evidence="5">OmpR/PhoB-type domain-containing protein</fullName>
    </recommendedName>
</protein>
<dbReference type="Proteomes" id="UP000664357">
    <property type="component" value="Unassembled WGS sequence"/>
</dbReference>
<evidence type="ECO:0000256" key="1">
    <source>
        <dbReference type="ARBA" id="ARBA00023015"/>
    </source>
</evidence>
<dbReference type="Gene3D" id="1.10.10.10">
    <property type="entry name" value="Winged helix-like DNA-binding domain superfamily/Winged helix DNA-binding domain"/>
    <property type="match status" value="1"/>
</dbReference>
<evidence type="ECO:0000256" key="4">
    <source>
        <dbReference type="PROSITE-ProRule" id="PRU01091"/>
    </source>
</evidence>
<dbReference type="EMBL" id="JAFREL020000001">
    <property type="protein sequence ID" value="MEO1769328.1"/>
    <property type="molecule type" value="Genomic_DNA"/>
</dbReference>